<dbReference type="EMBL" id="JARKIE010000156">
    <property type="protein sequence ID" value="KAJ7674320.1"/>
    <property type="molecule type" value="Genomic_DNA"/>
</dbReference>
<proteinExistence type="predicted"/>
<gene>
    <name evidence="2" type="ORF">B0H17DRAFT_1140655</name>
</gene>
<feature type="region of interest" description="Disordered" evidence="1">
    <location>
        <begin position="317"/>
        <end position="345"/>
    </location>
</feature>
<evidence type="ECO:0000313" key="3">
    <source>
        <dbReference type="Proteomes" id="UP001221757"/>
    </source>
</evidence>
<dbReference type="AlphaFoldDB" id="A0AAD7D1I1"/>
<keyword evidence="3" id="KW-1185">Reference proteome</keyword>
<organism evidence="2 3">
    <name type="scientific">Mycena rosella</name>
    <name type="common">Pink bonnet</name>
    <name type="synonym">Agaricus rosellus</name>
    <dbReference type="NCBI Taxonomy" id="1033263"/>
    <lineage>
        <taxon>Eukaryota</taxon>
        <taxon>Fungi</taxon>
        <taxon>Dikarya</taxon>
        <taxon>Basidiomycota</taxon>
        <taxon>Agaricomycotina</taxon>
        <taxon>Agaricomycetes</taxon>
        <taxon>Agaricomycetidae</taxon>
        <taxon>Agaricales</taxon>
        <taxon>Marasmiineae</taxon>
        <taxon>Mycenaceae</taxon>
        <taxon>Mycena</taxon>
    </lineage>
</organism>
<reference evidence="2" key="1">
    <citation type="submission" date="2023-03" db="EMBL/GenBank/DDBJ databases">
        <title>Massive genome expansion in bonnet fungi (Mycena s.s.) driven by repeated elements and novel gene families across ecological guilds.</title>
        <authorList>
            <consortium name="Lawrence Berkeley National Laboratory"/>
            <person name="Harder C.B."/>
            <person name="Miyauchi S."/>
            <person name="Viragh M."/>
            <person name="Kuo A."/>
            <person name="Thoen E."/>
            <person name="Andreopoulos B."/>
            <person name="Lu D."/>
            <person name="Skrede I."/>
            <person name="Drula E."/>
            <person name="Henrissat B."/>
            <person name="Morin E."/>
            <person name="Kohler A."/>
            <person name="Barry K."/>
            <person name="LaButti K."/>
            <person name="Morin E."/>
            <person name="Salamov A."/>
            <person name="Lipzen A."/>
            <person name="Mereny Z."/>
            <person name="Hegedus B."/>
            <person name="Baldrian P."/>
            <person name="Stursova M."/>
            <person name="Weitz H."/>
            <person name="Taylor A."/>
            <person name="Grigoriev I.V."/>
            <person name="Nagy L.G."/>
            <person name="Martin F."/>
            <person name="Kauserud H."/>
        </authorList>
    </citation>
    <scope>NUCLEOTIDE SEQUENCE</scope>
    <source>
        <strain evidence="2">CBHHK067</strain>
    </source>
</reference>
<accession>A0AAD7D1I1</accession>
<sequence length="345" mass="37048">MDPITSIAFFGGDLALSKLFDYESRGGSVCNEGIMSSSPSLYVPYAPGGDRLKSVDRIRHGLLRIVRKLGILVAPLRQNPGVRAAHIHAAQLLPVLMPPKPCMFYGSAAPPVQTARGTRLPSSPDVASPFHVQLTRYNILWSDHGYSAPAALSRPYPARSTGDEVLLRVSSHGASTQHHRTQASVGAADGAKKAVYTSQLRGLLSPYNPHIPPISAPGPRPPAAAYTRSRETLSQLFTHVGHIPCSCNRLVASQMPGPHLLWDYTVRKIFSSTAWHGECITKVTVILCLRTCGTTLTAASCCARTAVLHPDAAAGPFGEDREAQASAGRQLLNVKRENTPKGKKN</sequence>
<dbReference type="Proteomes" id="UP001221757">
    <property type="component" value="Unassembled WGS sequence"/>
</dbReference>
<evidence type="ECO:0000256" key="1">
    <source>
        <dbReference type="SAM" id="MobiDB-lite"/>
    </source>
</evidence>
<evidence type="ECO:0000313" key="2">
    <source>
        <dbReference type="EMBL" id="KAJ7674320.1"/>
    </source>
</evidence>
<comment type="caution">
    <text evidence="2">The sequence shown here is derived from an EMBL/GenBank/DDBJ whole genome shotgun (WGS) entry which is preliminary data.</text>
</comment>
<protein>
    <submittedName>
        <fullName evidence="2">Uncharacterized protein</fullName>
    </submittedName>
</protein>
<name>A0AAD7D1I1_MYCRO</name>
<feature type="compositionally biased region" description="Basic and acidic residues" evidence="1">
    <location>
        <begin position="334"/>
        <end position="345"/>
    </location>
</feature>